<evidence type="ECO:0000313" key="3">
    <source>
        <dbReference type="EMBL" id="CAH0730597.1"/>
    </source>
</evidence>
<dbReference type="SUPFAM" id="SSF46689">
    <property type="entry name" value="Homeodomain-like"/>
    <property type="match status" value="1"/>
</dbReference>
<dbReference type="Gene3D" id="1.10.10.10">
    <property type="entry name" value="Winged helix-like DNA-binding domain superfamily/Winged helix DNA-binding domain"/>
    <property type="match status" value="1"/>
</dbReference>
<evidence type="ECO:0000256" key="2">
    <source>
        <dbReference type="SAM" id="MobiDB-lite"/>
    </source>
</evidence>
<comment type="subcellular location">
    <subcellularLocation>
        <location evidence="1">Nucleus</location>
    </subcellularLocation>
</comment>
<dbReference type="InterPro" id="IPR009057">
    <property type="entry name" value="Homeodomain-like_sf"/>
</dbReference>
<reference evidence="3" key="1">
    <citation type="submission" date="2021-12" db="EMBL/GenBank/DDBJ databases">
        <authorList>
            <person name="Martin H S."/>
        </authorList>
    </citation>
    <scope>NUCLEOTIDE SEQUENCE</scope>
</reference>
<proteinExistence type="predicted"/>
<name>A0A8J9V3D3_9NEOP</name>
<dbReference type="AlphaFoldDB" id="A0A8J9V3D3"/>
<feature type="compositionally biased region" description="Basic and acidic residues" evidence="2">
    <location>
        <begin position="45"/>
        <end position="67"/>
    </location>
</feature>
<keyword evidence="4" id="KW-1185">Reference proteome</keyword>
<gene>
    <name evidence="3" type="ORF">BINO364_LOCUS15564</name>
</gene>
<feature type="region of interest" description="Disordered" evidence="2">
    <location>
        <begin position="45"/>
        <end position="117"/>
    </location>
</feature>
<protein>
    <submittedName>
        <fullName evidence="3">Uncharacterized protein</fullName>
    </submittedName>
</protein>
<dbReference type="InterPro" id="IPR036388">
    <property type="entry name" value="WH-like_DNA-bd_sf"/>
</dbReference>
<accession>A0A8J9V3D3</accession>
<evidence type="ECO:0000313" key="4">
    <source>
        <dbReference type="Proteomes" id="UP000838878"/>
    </source>
</evidence>
<evidence type="ECO:0000256" key="1">
    <source>
        <dbReference type="ARBA" id="ARBA00004123"/>
    </source>
</evidence>
<organism evidence="3 4">
    <name type="scientific">Brenthis ino</name>
    <name type="common">lesser marbled fritillary</name>
    <dbReference type="NCBI Taxonomy" id="405034"/>
    <lineage>
        <taxon>Eukaryota</taxon>
        <taxon>Metazoa</taxon>
        <taxon>Ecdysozoa</taxon>
        <taxon>Arthropoda</taxon>
        <taxon>Hexapoda</taxon>
        <taxon>Insecta</taxon>
        <taxon>Pterygota</taxon>
        <taxon>Neoptera</taxon>
        <taxon>Endopterygota</taxon>
        <taxon>Lepidoptera</taxon>
        <taxon>Glossata</taxon>
        <taxon>Ditrysia</taxon>
        <taxon>Papilionoidea</taxon>
        <taxon>Nymphalidae</taxon>
        <taxon>Heliconiinae</taxon>
        <taxon>Argynnini</taxon>
        <taxon>Brenthis</taxon>
    </lineage>
</organism>
<dbReference type="OrthoDB" id="9996331at2759"/>
<feature type="non-terminal residue" evidence="3">
    <location>
        <position position="117"/>
    </location>
</feature>
<dbReference type="Proteomes" id="UP000838878">
    <property type="component" value="Chromosome 8"/>
</dbReference>
<dbReference type="EMBL" id="OV170228">
    <property type="protein sequence ID" value="CAH0730597.1"/>
    <property type="molecule type" value="Genomic_DNA"/>
</dbReference>
<sequence>MADKTIIAGNIVTLLQEGCTQCYVSERFGVSRSTVQRTWTRFQETDSLKKRPGSERKRCTEPRDDRYIIPTAEGTQPPGTSEDVPASPSIASPLPHSSAPYPDIISPEPPMDVEWLE</sequence>
<dbReference type="GO" id="GO:0005634">
    <property type="term" value="C:nucleus"/>
    <property type="evidence" value="ECO:0007669"/>
    <property type="project" value="UniProtKB-SubCell"/>
</dbReference>